<sequence length="246" mass="28299">MLKKGEGIIIRTTDYGESNKILTVYTKEFGKIGMMARGAKKPNSRLSSVSQLFTYGSFLYHSSRGLGTLSQGEAIHSFRAIREDLFKTAYAAYTVELIDKLTEENVPNPSLFKLLYHTLYYINENYDMEVVTFIFETKMLAVAGIAPYLDGCVNCKREEGPFAFSVREGGFLCQRCFYLDDNRIPLTEASQKLLRLFLHFNLKRLGTISLKEKTKQEIKLILDKYYEAYSGLYIKSKRFLEQLDKL</sequence>
<evidence type="ECO:0000256" key="7">
    <source>
        <dbReference type="HAMAP-Rule" id="MF_00201"/>
    </source>
</evidence>
<dbReference type="InterPro" id="IPR022572">
    <property type="entry name" value="DNA_rep/recomb_RecO_N"/>
</dbReference>
<dbReference type="Gene3D" id="2.40.50.140">
    <property type="entry name" value="Nucleic acid-binding proteins"/>
    <property type="match status" value="1"/>
</dbReference>
<dbReference type="AlphaFoldDB" id="A0A2U1K4Z6"/>
<dbReference type="RefSeq" id="WP_116553879.1">
    <property type="nucleotide sequence ID" value="NZ_QCZG01000008.1"/>
</dbReference>
<reference evidence="9 10" key="1">
    <citation type="submission" date="2018-04" db="EMBL/GenBank/DDBJ databases">
        <title>Camelliibacillus theae gen. nov., sp. nov., isolated from Pu'er tea.</title>
        <authorList>
            <person name="Niu L."/>
        </authorList>
    </citation>
    <scope>NUCLEOTIDE SEQUENCE [LARGE SCALE GENOMIC DNA]</scope>
    <source>
        <strain evidence="9 10">T8</strain>
    </source>
</reference>
<keyword evidence="5 7" id="KW-0234">DNA repair</keyword>
<keyword evidence="10" id="KW-1185">Reference proteome</keyword>
<evidence type="ECO:0000256" key="2">
    <source>
        <dbReference type="ARBA" id="ARBA00021310"/>
    </source>
</evidence>
<dbReference type="GO" id="GO:0043590">
    <property type="term" value="C:bacterial nucleoid"/>
    <property type="evidence" value="ECO:0007669"/>
    <property type="project" value="TreeGrafter"/>
</dbReference>
<evidence type="ECO:0000256" key="1">
    <source>
        <dbReference type="ARBA" id="ARBA00007452"/>
    </source>
</evidence>
<dbReference type="InterPro" id="IPR042242">
    <property type="entry name" value="RecO_C"/>
</dbReference>
<evidence type="ECO:0000313" key="9">
    <source>
        <dbReference type="EMBL" id="PWA12462.1"/>
    </source>
</evidence>
<dbReference type="HAMAP" id="MF_00201">
    <property type="entry name" value="RecO"/>
    <property type="match status" value="1"/>
</dbReference>
<accession>A0A2U1K4Z6</accession>
<comment type="caution">
    <text evidence="9">The sequence shown here is derived from an EMBL/GenBank/DDBJ whole genome shotgun (WGS) entry which is preliminary data.</text>
</comment>
<dbReference type="Proteomes" id="UP000245998">
    <property type="component" value="Unassembled WGS sequence"/>
</dbReference>
<dbReference type="SUPFAM" id="SSF50249">
    <property type="entry name" value="Nucleic acid-binding proteins"/>
    <property type="match status" value="1"/>
</dbReference>
<dbReference type="Pfam" id="PF02565">
    <property type="entry name" value="RecO_C"/>
    <property type="match status" value="1"/>
</dbReference>
<dbReference type="InterPro" id="IPR003717">
    <property type="entry name" value="RecO"/>
</dbReference>
<evidence type="ECO:0000256" key="4">
    <source>
        <dbReference type="ARBA" id="ARBA00023172"/>
    </source>
</evidence>
<dbReference type="SUPFAM" id="SSF57863">
    <property type="entry name" value="ArfGap/RecO-like zinc finger"/>
    <property type="match status" value="1"/>
</dbReference>
<dbReference type="Pfam" id="PF11967">
    <property type="entry name" value="RecO_N"/>
    <property type="match status" value="1"/>
</dbReference>
<dbReference type="GO" id="GO:0006310">
    <property type="term" value="P:DNA recombination"/>
    <property type="evidence" value="ECO:0007669"/>
    <property type="project" value="UniProtKB-UniRule"/>
</dbReference>
<comment type="function">
    <text evidence="7">Involved in DNA repair and RecF pathway recombination.</text>
</comment>
<dbReference type="NCBIfam" id="TIGR00613">
    <property type="entry name" value="reco"/>
    <property type="match status" value="1"/>
</dbReference>
<evidence type="ECO:0000259" key="8">
    <source>
        <dbReference type="Pfam" id="PF11967"/>
    </source>
</evidence>
<evidence type="ECO:0000256" key="5">
    <source>
        <dbReference type="ARBA" id="ARBA00023204"/>
    </source>
</evidence>
<keyword evidence="3 7" id="KW-0227">DNA damage</keyword>
<dbReference type="PANTHER" id="PTHR33991:SF1">
    <property type="entry name" value="DNA REPAIR PROTEIN RECO"/>
    <property type="match status" value="1"/>
</dbReference>
<dbReference type="GO" id="GO:0006302">
    <property type="term" value="P:double-strand break repair"/>
    <property type="evidence" value="ECO:0007669"/>
    <property type="project" value="TreeGrafter"/>
</dbReference>
<organism evidence="9 10">
    <name type="scientific">Pueribacillus theae</name>
    <dbReference type="NCBI Taxonomy" id="2171751"/>
    <lineage>
        <taxon>Bacteria</taxon>
        <taxon>Bacillati</taxon>
        <taxon>Bacillota</taxon>
        <taxon>Bacilli</taxon>
        <taxon>Bacillales</taxon>
        <taxon>Bacillaceae</taxon>
        <taxon>Pueribacillus</taxon>
    </lineage>
</organism>
<protein>
    <recommendedName>
        <fullName evidence="2 7">DNA repair protein RecO</fullName>
    </recommendedName>
    <alternativeName>
        <fullName evidence="6 7">Recombination protein O</fullName>
    </alternativeName>
</protein>
<dbReference type="PANTHER" id="PTHR33991">
    <property type="entry name" value="DNA REPAIR PROTEIN RECO"/>
    <property type="match status" value="1"/>
</dbReference>
<evidence type="ECO:0000313" key="10">
    <source>
        <dbReference type="Proteomes" id="UP000245998"/>
    </source>
</evidence>
<feature type="domain" description="DNA replication/recombination mediator RecO N-terminal" evidence="8">
    <location>
        <begin position="1"/>
        <end position="78"/>
    </location>
</feature>
<dbReference type="EMBL" id="QCZG01000008">
    <property type="protein sequence ID" value="PWA12462.1"/>
    <property type="molecule type" value="Genomic_DNA"/>
</dbReference>
<dbReference type="InterPro" id="IPR037278">
    <property type="entry name" value="ARFGAP/RecO"/>
</dbReference>
<name>A0A2U1K4Z6_9BACI</name>
<dbReference type="Gene3D" id="1.20.1440.120">
    <property type="entry name" value="Recombination protein O, C-terminal domain"/>
    <property type="match status" value="1"/>
</dbReference>
<comment type="similarity">
    <text evidence="1 7">Belongs to the RecO family.</text>
</comment>
<proteinExistence type="inferred from homology"/>
<keyword evidence="4 7" id="KW-0233">DNA recombination</keyword>
<gene>
    <name evidence="7" type="primary">recO</name>
    <name evidence="9" type="ORF">DCC39_05455</name>
</gene>
<dbReference type="InterPro" id="IPR012340">
    <property type="entry name" value="NA-bd_OB-fold"/>
</dbReference>
<dbReference type="OrthoDB" id="9797083at2"/>
<evidence type="ECO:0000256" key="6">
    <source>
        <dbReference type="ARBA" id="ARBA00033409"/>
    </source>
</evidence>
<evidence type="ECO:0000256" key="3">
    <source>
        <dbReference type="ARBA" id="ARBA00022763"/>
    </source>
</evidence>